<proteinExistence type="predicted"/>
<evidence type="ECO:0000313" key="1">
    <source>
        <dbReference type="Proteomes" id="UP001652740"/>
    </source>
</evidence>
<dbReference type="Proteomes" id="UP001652740">
    <property type="component" value="Unplaced"/>
</dbReference>
<reference evidence="2" key="1">
    <citation type="submission" date="2025-08" db="UniProtKB">
        <authorList>
            <consortium name="RefSeq"/>
        </authorList>
    </citation>
    <scope>IDENTIFICATION</scope>
    <source>
        <tissue evidence="2">Whole larvae</tissue>
    </source>
</reference>
<sequence>MASNVIKCNSCNVVINEVLAFIINKVDVMDEKSIHLICNSAFSPEDISTAKSMLFDSIPTAKRKIRRKQGKNVRELDDIIDLIKSTNTEDMPIFVAKDLHKLPPVTFDHVDVTGLLKDIVMLKTDLKHVHENYVTVDDYNQLKMGMENLMHASVINDFQYINKKRGAQFGNSFTCDSGPMGLQNIPVSNTDEKICDNKILSPQKNTKSVMEGTTQTLDYENQQRMTVSIEKPVSSAKTGPTMNVKVTGVRRNRDRSRIMAEVLSPTNTKEGEPIVTKNDWTYVTKKKVKKYRFIGQLGKASTDANGRFKAAEIKVPLFISNVSKDTKEEDISEYIKKKTGDIVTLYKINTKKERSYNCYKLFVSKNKIQQFLNDEIWPDGISFRRYVYLKHPVGKGENNNNKNE</sequence>
<dbReference type="GeneID" id="128201750"/>
<protein>
    <submittedName>
        <fullName evidence="2">LOW QUALITY PROTEIN: uncharacterized protein LOC128201750</fullName>
    </submittedName>
</protein>
<accession>A0ABM3MW49</accession>
<gene>
    <name evidence="2" type="primary">LOC128201750</name>
</gene>
<organism evidence="1 2">
    <name type="scientific">Galleria mellonella</name>
    <name type="common">Greater wax moth</name>
    <dbReference type="NCBI Taxonomy" id="7137"/>
    <lineage>
        <taxon>Eukaryota</taxon>
        <taxon>Metazoa</taxon>
        <taxon>Ecdysozoa</taxon>
        <taxon>Arthropoda</taxon>
        <taxon>Hexapoda</taxon>
        <taxon>Insecta</taxon>
        <taxon>Pterygota</taxon>
        <taxon>Neoptera</taxon>
        <taxon>Endopterygota</taxon>
        <taxon>Lepidoptera</taxon>
        <taxon>Glossata</taxon>
        <taxon>Ditrysia</taxon>
        <taxon>Pyraloidea</taxon>
        <taxon>Pyralidae</taxon>
        <taxon>Galleriinae</taxon>
        <taxon>Galleria</taxon>
    </lineage>
</organism>
<evidence type="ECO:0000313" key="2">
    <source>
        <dbReference type="RefSeq" id="XP_052755578.1"/>
    </source>
</evidence>
<name>A0ABM3MW49_GALME</name>
<keyword evidence="1" id="KW-1185">Reference proteome</keyword>
<dbReference type="RefSeq" id="XP_052755578.1">
    <property type="nucleotide sequence ID" value="XM_052899618.1"/>
</dbReference>